<dbReference type="GO" id="GO:0008168">
    <property type="term" value="F:methyltransferase activity"/>
    <property type="evidence" value="ECO:0007669"/>
    <property type="project" value="UniProtKB-KW"/>
</dbReference>
<dbReference type="RefSeq" id="WP_371947437.1">
    <property type="nucleotide sequence ID" value="NZ_JAXCEI010000002.1"/>
</dbReference>
<dbReference type="Gene3D" id="3.40.50.150">
    <property type="entry name" value="Vaccinia Virus protein VP39"/>
    <property type="match status" value="1"/>
</dbReference>
<dbReference type="GO" id="GO:0032259">
    <property type="term" value="P:methylation"/>
    <property type="evidence" value="ECO:0007669"/>
    <property type="project" value="UniProtKB-KW"/>
</dbReference>
<keyword evidence="2" id="KW-0489">Methyltransferase</keyword>
<dbReference type="EMBL" id="JAXCEI010000002">
    <property type="protein sequence ID" value="MFA1538092.1"/>
    <property type="molecule type" value="Genomic_DNA"/>
</dbReference>
<sequence length="248" mass="27329">MTIGKQDVVRHFSARAAKYDRSSSWCTDEELAEMTVRLAAPAPGDRVLDVACGTGLVARAFRDRAAHVTGMDITSDMAEQARPHVDRLVLAPAEKSPFEDGSFDVVVCRQGIQFMDLPDAVQEMARVTRPGGRIVLLNLCAYGPEDQEEYFEILRLRNPVRRHFFLPDDLPRLLRDAGCDPVTVESRTSAEDVDVWADNGAIDAARRAAIRAVYAGASPAFRERHMVGRVDGRYVDHMLFVAAVGTAG</sequence>
<name>A0ABV4Q613_9ACTN</name>
<dbReference type="Proteomes" id="UP001569963">
    <property type="component" value="Unassembled WGS sequence"/>
</dbReference>
<reference evidence="2 3" key="1">
    <citation type="submission" date="2023-11" db="EMBL/GenBank/DDBJ databases">
        <title>Actinomadura monticuli sp. nov., isolated from volcanic ash.</title>
        <authorList>
            <person name="Lee S.D."/>
            <person name="Yang H."/>
            <person name="Kim I.S."/>
        </authorList>
    </citation>
    <scope>NUCLEOTIDE SEQUENCE [LARGE SCALE GENOMIC DNA]</scope>
    <source>
        <strain evidence="2 3">DLS-62</strain>
    </source>
</reference>
<dbReference type="PANTHER" id="PTHR43591">
    <property type="entry name" value="METHYLTRANSFERASE"/>
    <property type="match status" value="1"/>
</dbReference>
<dbReference type="InterPro" id="IPR013216">
    <property type="entry name" value="Methyltransf_11"/>
</dbReference>
<dbReference type="InterPro" id="IPR029063">
    <property type="entry name" value="SAM-dependent_MTases_sf"/>
</dbReference>
<comment type="caution">
    <text evidence="2">The sequence shown here is derived from an EMBL/GenBank/DDBJ whole genome shotgun (WGS) entry which is preliminary data.</text>
</comment>
<accession>A0ABV4Q613</accession>
<feature type="domain" description="Methyltransferase type 11" evidence="1">
    <location>
        <begin position="48"/>
        <end position="136"/>
    </location>
</feature>
<keyword evidence="3" id="KW-1185">Reference proteome</keyword>
<protein>
    <submittedName>
        <fullName evidence="2">Methyltransferase domain-containing protein</fullName>
    </submittedName>
</protein>
<evidence type="ECO:0000313" key="3">
    <source>
        <dbReference type="Proteomes" id="UP001569963"/>
    </source>
</evidence>
<proteinExistence type="predicted"/>
<evidence type="ECO:0000259" key="1">
    <source>
        <dbReference type="Pfam" id="PF08241"/>
    </source>
</evidence>
<keyword evidence="2" id="KW-0808">Transferase</keyword>
<dbReference type="Pfam" id="PF08241">
    <property type="entry name" value="Methyltransf_11"/>
    <property type="match status" value="1"/>
</dbReference>
<evidence type="ECO:0000313" key="2">
    <source>
        <dbReference type="EMBL" id="MFA1538092.1"/>
    </source>
</evidence>
<dbReference type="PANTHER" id="PTHR43591:SF24">
    <property type="entry name" value="2-METHOXY-6-POLYPRENYL-1,4-BENZOQUINOL METHYLASE, MITOCHONDRIAL"/>
    <property type="match status" value="1"/>
</dbReference>
<organism evidence="2 3">
    <name type="scientific">Actinomadura monticuli</name>
    <dbReference type="NCBI Taxonomy" id="3097367"/>
    <lineage>
        <taxon>Bacteria</taxon>
        <taxon>Bacillati</taxon>
        <taxon>Actinomycetota</taxon>
        <taxon>Actinomycetes</taxon>
        <taxon>Streptosporangiales</taxon>
        <taxon>Thermomonosporaceae</taxon>
        <taxon>Actinomadura</taxon>
    </lineage>
</organism>
<dbReference type="SUPFAM" id="SSF53335">
    <property type="entry name" value="S-adenosyl-L-methionine-dependent methyltransferases"/>
    <property type="match status" value="1"/>
</dbReference>
<dbReference type="CDD" id="cd02440">
    <property type="entry name" value="AdoMet_MTases"/>
    <property type="match status" value="1"/>
</dbReference>
<gene>
    <name evidence="2" type="ORF">SM611_04050</name>
</gene>